<name>A0A2N9WV15_9NEIS</name>
<sequence length="59" mass="6773">MVIPCLFVIFAVTHDKLGYSKVWLLCVGFNVLVLAVNRYELSFATMAGVFTQLIHWIRK</sequence>
<comment type="caution">
    <text evidence="1">The sequence shown here is derived from an EMBL/GenBank/DDBJ whole genome shotgun (WGS) entry which is preliminary data.</text>
</comment>
<gene>
    <name evidence="1" type="ORF">BGI32_03830</name>
</gene>
<dbReference type="EMBL" id="MDVB01000052">
    <property type="protein sequence ID" value="PIT16694.1"/>
    <property type="molecule type" value="Genomic_DNA"/>
</dbReference>
<reference evidence="1 2" key="1">
    <citation type="journal article" date="2017" name="MBio">
        <title>Type VI secretion-mediated competition in the bee gut microbiome.</title>
        <authorList>
            <person name="Steele M.I."/>
            <person name="Kwong W.K."/>
            <person name="Powell J.E."/>
            <person name="Whiteley M."/>
            <person name="Moran N.A."/>
        </authorList>
    </citation>
    <scope>NUCLEOTIDE SEQUENCE [LARGE SCALE GENOMIC DNA]</scope>
    <source>
        <strain evidence="1 2">App2-2</strain>
    </source>
</reference>
<protein>
    <submittedName>
        <fullName evidence="1">Uncharacterized protein</fullName>
    </submittedName>
</protein>
<evidence type="ECO:0000313" key="2">
    <source>
        <dbReference type="Proteomes" id="UP000231293"/>
    </source>
</evidence>
<dbReference type="Proteomes" id="UP000231293">
    <property type="component" value="Unassembled WGS sequence"/>
</dbReference>
<evidence type="ECO:0000313" key="1">
    <source>
        <dbReference type="EMBL" id="PIT16694.1"/>
    </source>
</evidence>
<dbReference type="AlphaFoldDB" id="A0A2N9WV15"/>
<organism evidence="1 2">
    <name type="scientific">Snodgrassella alvi</name>
    <dbReference type="NCBI Taxonomy" id="1196083"/>
    <lineage>
        <taxon>Bacteria</taxon>
        <taxon>Pseudomonadati</taxon>
        <taxon>Pseudomonadota</taxon>
        <taxon>Betaproteobacteria</taxon>
        <taxon>Neisseriales</taxon>
        <taxon>Neisseriaceae</taxon>
        <taxon>Snodgrassella</taxon>
    </lineage>
</organism>
<proteinExistence type="predicted"/>
<accession>A0A2N9WV15</accession>